<accession>A0A4R2SGB5</accession>
<evidence type="ECO:0008006" key="3">
    <source>
        <dbReference type="Google" id="ProtNLM"/>
    </source>
</evidence>
<dbReference type="InterPro" id="IPR010921">
    <property type="entry name" value="Trp_repressor/repl_initiator"/>
</dbReference>
<proteinExistence type="predicted"/>
<dbReference type="SUPFAM" id="SSF48295">
    <property type="entry name" value="TrpR-like"/>
    <property type="match status" value="1"/>
</dbReference>
<dbReference type="GO" id="GO:0043565">
    <property type="term" value="F:sequence-specific DNA binding"/>
    <property type="evidence" value="ECO:0007669"/>
    <property type="project" value="InterPro"/>
</dbReference>
<gene>
    <name evidence="1" type="ORF">EDD57_102132</name>
</gene>
<evidence type="ECO:0000313" key="1">
    <source>
        <dbReference type="EMBL" id="TCP70490.1"/>
    </source>
</evidence>
<reference evidence="1 2" key="1">
    <citation type="submission" date="2019-03" db="EMBL/GenBank/DDBJ databases">
        <title>Genomic Encyclopedia of Type Strains, Phase IV (KMG-IV): sequencing the most valuable type-strain genomes for metagenomic binning, comparative biology and taxonomic classification.</title>
        <authorList>
            <person name="Goeker M."/>
        </authorList>
    </citation>
    <scope>NUCLEOTIDE SEQUENCE [LARGE SCALE GENOMIC DNA]</scope>
    <source>
        <strain evidence="1 2">DSM 46831</strain>
    </source>
</reference>
<dbReference type="Proteomes" id="UP000294746">
    <property type="component" value="Unassembled WGS sequence"/>
</dbReference>
<dbReference type="AlphaFoldDB" id="A0A4R2SGB5"/>
<dbReference type="EMBL" id="SLXV01000002">
    <property type="protein sequence ID" value="TCP70490.1"/>
    <property type="molecule type" value="Genomic_DNA"/>
</dbReference>
<protein>
    <recommendedName>
        <fullName evidence="3">Transposase</fullName>
    </recommendedName>
</protein>
<sequence>MTKYSFETKLEAVKAYINGMGSYKTVAQQYQVGEDDL</sequence>
<name>A0A4R2SGB5_9BACL</name>
<feature type="non-terminal residue" evidence="1">
    <location>
        <position position="37"/>
    </location>
</feature>
<organism evidence="1 2">
    <name type="scientific">Baia soyae</name>
    <dbReference type="NCBI Taxonomy" id="1544746"/>
    <lineage>
        <taxon>Bacteria</taxon>
        <taxon>Bacillati</taxon>
        <taxon>Bacillota</taxon>
        <taxon>Bacilli</taxon>
        <taxon>Bacillales</taxon>
        <taxon>Thermoactinomycetaceae</taxon>
        <taxon>Baia</taxon>
    </lineage>
</organism>
<evidence type="ECO:0000313" key="2">
    <source>
        <dbReference type="Proteomes" id="UP000294746"/>
    </source>
</evidence>
<comment type="caution">
    <text evidence="1">The sequence shown here is derived from an EMBL/GenBank/DDBJ whole genome shotgun (WGS) entry which is preliminary data.</text>
</comment>
<dbReference type="OrthoDB" id="2943149at2"/>
<keyword evidence="2" id="KW-1185">Reference proteome</keyword>